<evidence type="ECO:0000256" key="1">
    <source>
        <dbReference type="SAM" id="Phobius"/>
    </source>
</evidence>
<dbReference type="EMBL" id="MNPL01032146">
    <property type="protein sequence ID" value="OQR66515.1"/>
    <property type="molecule type" value="Genomic_DNA"/>
</dbReference>
<dbReference type="Proteomes" id="UP000192247">
    <property type="component" value="Unassembled WGS sequence"/>
</dbReference>
<sequence>MTQTEKANGAWECLLRVRRSYQEMCTRQICSNPLPIWIVLLIGFNCLTFLCALLRFDLFPLQAHRFLIIYDALAATVILCGRLRCGKTPSSPTAPKWKLLAPTTLMHPVHVVGLGIARRPRTCSVSGRTTPTRSATMSWACRSTASRALAAAGDQTADAKVYTETSTTAKFRIARQLNQ</sequence>
<evidence type="ECO:0000313" key="2">
    <source>
        <dbReference type="EMBL" id="OQR66515.1"/>
    </source>
</evidence>
<comment type="caution">
    <text evidence="2">The sequence shown here is derived from an EMBL/GenBank/DDBJ whole genome shotgun (WGS) entry which is preliminary data.</text>
</comment>
<protein>
    <submittedName>
        <fullName evidence="2">Uncharacterized protein</fullName>
    </submittedName>
</protein>
<accession>A0A1V9WZ11</accession>
<dbReference type="InParanoid" id="A0A1V9WZ11"/>
<proteinExistence type="predicted"/>
<feature type="transmembrane region" description="Helical" evidence="1">
    <location>
        <begin position="34"/>
        <end position="54"/>
    </location>
</feature>
<organism evidence="2 3">
    <name type="scientific">Tropilaelaps mercedesae</name>
    <dbReference type="NCBI Taxonomy" id="418985"/>
    <lineage>
        <taxon>Eukaryota</taxon>
        <taxon>Metazoa</taxon>
        <taxon>Ecdysozoa</taxon>
        <taxon>Arthropoda</taxon>
        <taxon>Chelicerata</taxon>
        <taxon>Arachnida</taxon>
        <taxon>Acari</taxon>
        <taxon>Parasitiformes</taxon>
        <taxon>Mesostigmata</taxon>
        <taxon>Gamasina</taxon>
        <taxon>Dermanyssoidea</taxon>
        <taxon>Laelapidae</taxon>
        <taxon>Tropilaelaps</taxon>
    </lineage>
</organism>
<reference evidence="2 3" key="1">
    <citation type="journal article" date="2017" name="Gigascience">
        <title>Draft genome of the honey bee ectoparasitic mite, Tropilaelaps mercedesae, is shaped by the parasitic life history.</title>
        <authorList>
            <person name="Dong X."/>
            <person name="Armstrong S.D."/>
            <person name="Xia D."/>
            <person name="Makepeace B.L."/>
            <person name="Darby A.C."/>
            <person name="Kadowaki T."/>
        </authorList>
    </citation>
    <scope>NUCLEOTIDE SEQUENCE [LARGE SCALE GENOMIC DNA]</scope>
    <source>
        <strain evidence="2">Wuxi-XJTLU</strain>
    </source>
</reference>
<keyword evidence="1" id="KW-1133">Transmembrane helix</keyword>
<evidence type="ECO:0000313" key="3">
    <source>
        <dbReference type="Proteomes" id="UP000192247"/>
    </source>
</evidence>
<name>A0A1V9WZ11_9ACAR</name>
<keyword evidence="1" id="KW-0472">Membrane</keyword>
<feature type="transmembrane region" description="Helical" evidence="1">
    <location>
        <begin position="66"/>
        <end position="84"/>
    </location>
</feature>
<dbReference type="AlphaFoldDB" id="A0A1V9WZ11"/>
<keyword evidence="1" id="KW-0812">Transmembrane</keyword>
<gene>
    <name evidence="2" type="ORF">BIW11_14105</name>
</gene>
<keyword evidence="3" id="KW-1185">Reference proteome</keyword>